<dbReference type="EMBL" id="SMTL01000002">
    <property type="protein sequence ID" value="TDK36852.1"/>
    <property type="molecule type" value="Genomic_DNA"/>
</dbReference>
<feature type="transmembrane region" description="Helical" evidence="1">
    <location>
        <begin position="89"/>
        <end position="106"/>
    </location>
</feature>
<dbReference type="OrthoDB" id="129082at2"/>
<feature type="transmembrane region" description="Helical" evidence="1">
    <location>
        <begin position="7"/>
        <end position="26"/>
    </location>
</feature>
<keyword evidence="1" id="KW-0472">Membrane</keyword>
<evidence type="ECO:0000313" key="2">
    <source>
        <dbReference type="EMBL" id="TDK36852.1"/>
    </source>
</evidence>
<dbReference type="AlphaFoldDB" id="A0A4R5UJ33"/>
<comment type="caution">
    <text evidence="2">The sequence shown here is derived from an EMBL/GenBank/DDBJ whole genome shotgun (WGS) entry which is preliminary data.</text>
</comment>
<keyword evidence="1" id="KW-1133">Transmembrane helix</keyword>
<gene>
    <name evidence="2" type="ORF">E2F50_08040</name>
</gene>
<evidence type="ECO:0000313" key="3">
    <source>
        <dbReference type="Proteomes" id="UP000295238"/>
    </source>
</evidence>
<evidence type="ECO:0000256" key="1">
    <source>
        <dbReference type="SAM" id="Phobius"/>
    </source>
</evidence>
<sequence length="118" mass="12766">MRFVPTLVHGVADYIVGIGMILLAFISGTEGSGFWAFILFGLLAIIYSLLTDYELGWKPVLTVPAHLALDAVFAVVMLVLPFVVTLSELLAWVSWVIGFMAAALVTTTRMAPNRTHAG</sequence>
<keyword evidence="3" id="KW-1185">Reference proteome</keyword>
<feature type="transmembrane region" description="Helical" evidence="1">
    <location>
        <begin position="32"/>
        <end position="50"/>
    </location>
</feature>
<dbReference type="Proteomes" id="UP000295238">
    <property type="component" value="Unassembled WGS sequence"/>
</dbReference>
<reference evidence="2 3" key="1">
    <citation type="submission" date="2019-03" db="EMBL/GenBank/DDBJ databases">
        <title>Rhizobium sp. nov., an bacterium isolated from biocrust in Mu Us Desert.</title>
        <authorList>
            <person name="Lixiong L."/>
        </authorList>
    </citation>
    <scope>NUCLEOTIDE SEQUENCE [LARGE SCALE GENOMIC DNA]</scope>
    <source>
        <strain evidence="2 3">SPY-1</strain>
    </source>
</reference>
<evidence type="ECO:0008006" key="4">
    <source>
        <dbReference type="Google" id="ProtNLM"/>
    </source>
</evidence>
<protein>
    <recommendedName>
        <fullName evidence="4">SPW repeat-containing protein</fullName>
    </recommendedName>
</protein>
<accession>A0A4R5UJ33</accession>
<feature type="transmembrane region" description="Helical" evidence="1">
    <location>
        <begin position="62"/>
        <end position="83"/>
    </location>
</feature>
<proteinExistence type="predicted"/>
<dbReference type="RefSeq" id="WP_133315630.1">
    <property type="nucleotide sequence ID" value="NZ_SMTL01000002.1"/>
</dbReference>
<keyword evidence="1" id="KW-0812">Transmembrane</keyword>
<name>A0A4R5UJ33_9HYPH</name>
<organism evidence="2 3">
    <name type="scientific">Rhizobium deserti</name>
    <dbReference type="NCBI Taxonomy" id="2547961"/>
    <lineage>
        <taxon>Bacteria</taxon>
        <taxon>Pseudomonadati</taxon>
        <taxon>Pseudomonadota</taxon>
        <taxon>Alphaproteobacteria</taxon>
        <taxon>Hyphomicrobiales</taxon>
        <taxon>Rhizobiaceae</taxon>
        <taxon>Rhizobium/Agrobacterium group</taxon>
        <taxon>Rhizobium</taxon>
    </lineage>
</organism>